<keyword evidence="1" id="KW-1133">Transmembrane helix</keyword>
<evidence type="ECO:0000256" key="1">
    <source>
        <dbReference type="SAM" id="Phobius"/>
    </source>
</evidence>
<dbReference type="Proteomes" id="UP001178281">
    <property type="component" value="Unassembled WGS sequence"/>
</dbReference>
<protein>
    <submittedName>
        <fullName evidence="2">DUF2273 domain-containing protein</fullName>
    </submittedName>
</protein>
<proteinExistence type="predicted"/>
<reference evidence="2" key="1">
    <citation type="submission" date="2023-08" db="EMBL/GenBank/DDBJ databases">
        <title>The draft genome of Tsukamurella strandjordii strain 050030.</title>
        <authorList>
            <person name="Zhao F."/>
            <person name="Feng Y."/>
            <person name="Zong Z."/>
        </authorList>
    </citation>
    <scope>NUCLEOTIDE SEQUENCE</scope>
    <source>
        <strain evidence="2">050030</strain>
    </source>
</reference>
<sequence length="60" mass="6120">MTQNFTVWGAVIGLLLAIAAVSGGLVGFLLAIVLGGAGLAIGAHFDGLIDLTALRRRDRS</sequence>
<keyword evidence="1" id="KW-0472">Membrane</keyword>
<organism evidence="2 3">
    <name type="scientific">Tsukamurella strandjordii</name>
    <dbReference type="NCBI Taxonomy" id="147577"/>
    <lineage>
        <taxon>Bacteria</taxon>
        <taxon>Bacillati</taxon>
        <taxon>Actinomycetota</taxon>
        <taxon>Actinomycetes</taxon>
        <taxon>Mycobacteriales</taxon>
        <taxon>Tsukamurellaceae</taxon>
        <taxon>Tsukamurella</taxon>
    </lineage>
</organism>
<dbReference type="EMBL" id="JAUTIX010000007">
    <property type="protein sequence ID" value="MDP0399779.1"/>
    <property type="molecule type" value="Genomic_DNA"/>
</dbReference>
<keyword evidence="3" id="KW-1185">Reference proteome</keyword>
<evidence type="ECO:0000313" key="3">
    <source>
        <dbReference type="Proteomes" id="UP001178281"/>
    </source>
</evidence>
<name>A0AA90NLC8_9ACTN</name>
<dbReference type="AlphaFoldDB" id="A0AA90NLC8"/>
<dbReference type="RefSeq" id="WP_220657330.1">
    <property type="nucleotide sequence ID" value="NZ_BAAAII010000008.1"/>
</dbReference>
<evidence type="ECO:0000313" key="2">
    <source>
        <dbReference type="EMBL" id="MDP0399779.1"/>
    </source>
</evidence>
<accession>A0AA90NLC8</accession>
<comment type="caution">
    <text evidence="2">The sequence shown here is derived from an EMBL/GenBank/DDBJ whole genome shotgun (WGS) entry which is preliminary data.</text>
</comment>
<feature type="transmembrane region" description="Helical" evidence="1">
    <location>
        <begin position="29"/>
        <end position="49"/>
    </location>
</feature>
<keyword evidence="1" id="KW-0812">Transmembrane</keyword>
<gene>
    <name evidence="2" type="ORF">Q7X28_17800</name>
</gene>